<evidence type="ECO:0000313" key="6">
    <source>
        <dbReference type="EMBL" id="MCP2257059.1"/>
    </source>
</evidence>
<evidence type="ECO:0000256" key="4">
    <source>
        <dbReference type="ARBA" id="ARBA00023033"/>
    </source>
</evidence>
<keyword evidence="1" id="KW-0285">Flavoprotein</keyword>
<gene>
    <name evidence="6" type="ORF">LX15_000744</name>
</gene>
<comment type="caution">
    <text evidence="6">The sequence shown here is derived from an EMBL/GenBank/DDBJ whole genome shotgun (WGS) entry which is preliminary data.</text>
</comment>
<feature type="domain" description="Luciferase-like" evidence="5">
    <location>
        <begin position="18"/>
        <end position="217"/>
    </location>
</feature>
<name>A0ABT1HNH2_STRSD</name>
<organism evidence="6 7">
    <name type="scientific">Streptoalloteichus tenebrarius (strain ATCC 17920 / DSM 40477 / JCM 4838 / CBS 697.72 / NBRC 16177 / NCIMB 11028 / NRRL B-12390 / A12253. 1 / ISP 5477)</name>
    <name type="common">Streptomyces tenebrarius</name>
    <dbReference type="NCBI Taxonomy" id="1933"/>
    <lineage>
        <taxon>Bacteria</taxon>
        <taxon>Bacillati</taxon>
        <taxon>Actinomycetota</taxon>
        <taxon>Actinomycetes</taxon>
        <taxon>Pseudonocardiales</taxon>
        <taxon>Pseudonocardiaceae</taxon>
        <taxon>Streptoalloteichus</taxon>
    </lineage>
</organism>
<accession>A0ABT1HNH2</accession>
<evidence type="ECO:0000256" key="1">
    <source>
        <dbReference type="ARBA" id="ARBA00022630"/>
    </source>
</evidence>
<evidence type="ECO:0000259" key="5">
    <source>
        <dbReference type="Pfam" id="PF00296"/>
    </source>
</evidence>
<keyword evidence="7" id="KW-1185">Reference proteome</keyword>
<dbReference type="PANTHER" id="PTHR42847">
    <property type="entry name" value="ALKANESULFONATE MONOOXYGENASE"/>
    <property type="match status" value="1"/>
</dbReference>
<dbReference type="PANTHER" id="PTHR42847:SF4">
    <property type="entry name" value="ALKANESULFONATE MONOOXYGENASE-RELATED"/>
    <property type="match status" value="1"/>
</dbReference>
<proteinExistence type="predicted"/>
<dbReference type="Gene3D" id="3.20.20.30">
    <property type="entry name" value="Luciferase-like domain"/>
    <property type="match status" value="1"/>
</dbReference>
<reference evidence="6 7" key="1">
    <citation type="submission" date="2022-06" db="EMBL/GenBank/DDBJ databases">
        <title>Genomic Encyclopedia of Archaeal and Bacterial Type Strains, Phase II (KMG-II): from individual species to whole genera.</title>
        <authorList>
            <person name="Goeker M."/>
        </authorList>
    </citation>
    <scope>NUCLEOTIDE SEQUENCE [LARGE SCALE GENOMIC DNA]</scope>
    <source>
        <strain evidence="6 7">DSM 40477</strain>
    </source>
</reference>
<dbReference type="InterPro" id="IPR036661">
    <property type="entry name" value="Luciferase-like_sf"/>
</dbReference>
<sequence length="289" mass="31066">MTTRPFRFGVTFFTGVSRADWQASARRAEDLGYDVVLAPDHLGMSSPFALLAAAAQVTSRVRLGTFVLNAGFHRPALLARDVASLDQLLEGRLELGLGAGYAAHEYEAAGLPFPRAGERVDHLARTVAELRRLLADEGHQPTPVQRPTPPILVAGQGDRLLRVAARQADIVGIAGALPRDEHDTGHAALADKIAAVRAAAGPRWADLELNLLVQAVLPDSEPHPDLSFLRGFAPGLSDERILALPGVLRGSPASMADTLREYRETYGLSYFTVTEPGMDAFAEVIAQLR</sequence>
<dbReference type="SUPFAM" id="SSF51679">
    <property type="entry name" value="Bacterial luciferase-like"/>
    <property type="match status" value="1"/>
</dbReference>
<evidence type="ECO:0000256" key="3">
    <source>
        <dbReference type="ARBA" id="ARBA00023002"/>
    </source>
</evidence>
<dbReference type="InterPro" id="IPR019923">
    <property type="entry name" value="Lucif-like_OxRdtase_MSMEG_2516"/>
</dbReference>
<dbReference type="InterPro" id="IPR050172">
    <property type="entry name" value="SsuD_RutA_monooxygenase"/>
</dbReference>
<evidence type="ECO:0000256" key="2">
    <source>
        <dbReference type="ARBA" id="ARBA00022643"/>
    </source>
</evidence>
<dbReference type="Proteomes" id="UP001205311">
    <property type="component" value="Unassembled WGS sequence"/>
</dbReference>
<dbReference type="Pfam" id="PF00296">
    <property type="entry name" value="Bac_luciferase"/>
    <property type="match status" value="1"/>
</dbReference>
<dbReference type="InterPro" id="IPR011251">
    <property type="entry name" value="Luciferase-like_dom"/>
</dbReference>
<dbReference type="RefSeq" id="WP_253668038.1">
    <property type="nucleotide sequence ID" value="NZ_JAMTCP010000003.1"/>
</dbReference>
<dbReference type="EMBL" id="JAMTCP010000003">
    <property type="protein sequence ID" value="MCP2257059.1"/>
    <property type="molecule type" value="Genomic_DNA"/>
</dbReference>
<keyword evidence="4" id="KW-0503">Monooxygenase</keyword>
<evidence type="ECO:0000313" key="7">
    <source>
        <dbReference type="Proteomes" id="UP001205311"/>
    </source>
</evidence>
<dbReference type="NCBIfam" id="TIGR03621">
    <property type="entry name" value="F420_MSMEG_2516"/>
    <property type="match status" value="1"/>
</dbReference>
<keyword evidence="3" id="KW-0560">Oxidoreductase</keyword>
<protein>
    <submittedName>
        <fullName evidence="6">F420-dependent oxidoreductase, MSMEG_2516 family</fullName>
    </submittedName>
</protein>
<keyword evidence="2" id="KW-0288">FMN</keyword>